<dbReference type="Proteomes" id="UP000011932">
    <property type="component" value="Chromosome"/>
</dbReference>
<evidence type="ECO:0000256" key="1">
    <source>
        <dbReference type="PROSITE-ProRule" id="PRU00169"/>
    </source>
</evidence>
<dbReference type="RefSeq" id="WP_015466560.1">
    <property type="nucleotide sequence ID" value="NC_020812.1"/>
</dbReference>
<feature type="modified residue" description="4-aspartylphosphate" evidence="1">
    <location>
        <position position="51"/>
    </location>
</feature>
<accession>M4VG44</accession>
<evidence type="ECO:0000313" key="3">
    <source>
        <dbReference type="EMBL" id="AGH96996.1"/>
    </source>
</evidence>
<gene>
    <name evidence="3" type="ORF">A11S_159</name>
</gene>
<dbReference type="SUPFAM" id="SSF52172">
    <property type="entry name" value="CheY-like"/>
    <property type="match status" value="1"/>
</dbReference>
<dbReference type="HOGENOM" id="CLU_986286_0_0_5"/>
<organism evidence="3 4">
    <name type="scientific">Micavibrio aeruginosavorus EPB</name>
    <dbReference type="NCBI Taxonomy" id="349215"/>
    <lineage>
        <taxon>Bacteria</taxon>
        <taxon>Pseudomonadati</taxon>
        <taxon>Bdellovibrionota</taxon>
        <taxon>Bdellovibrionia</taxon>
        <taxon>Bdellovibrionales</taxon>
        <taxon>Pseudobdellovibrionaceae</taxon>
        <taxon>Micavibrio</taxon>
    </lineage>
</organism>
<name>M4VG44_9BACT</name>
<dbReference type="CDD" id="cd00156">
    <property type="entry name" value="REC"/>
    <property type="match status" value="1"/>
</dbReference>
<dbReference type="KEGG" id="man:A11S_159"/>
<evidence type="ECO:0000259" key="2">
    <source>
        <dbReference type="PROSITE" id="PS50110"/>
    </source>
</evidence>
<sequence>MKILVIDRDSLTTQLVSSRLQSAGHTVVEEAVKNNAIERLGVEPFDAVFIDPAPLNNARPIILGIRRSVRNYPYIVLMSGSMDRVEALKSGANDVMLKPIDGAGLEKMAQNAERLTSLITRIGDDTEDFPSAGGVIAKSAFNQLFLSCLDRADRYGERSYLVFIGIKNHKDVLEVDGSYAAAALSARLSQSLVRLRRQSDIIAQTGKNEYCLMLQRPQYETEPLEAATRFAEALSKNADLSSSGQMGVQLYVTLVDLPVGALHADHTVQPGHATEFAIGSMA</sequence>
<dbReference type="GO" id="GO:0000160">
    <property type="term" value="P:phosphorelay signal transduction system"/>
    <property type="evidence" value="ECO:0007669"/>
    <property type="project" value="InterPro"/>
</dbReference>
<dbReference type="SUPFAM" id="SSF55073">
    <property type="entry name" value="Nucleotide cyclase"/>
    <property type="match status" value="1"/>
</dbReference>
<evidence type="ECO:0000313" key="4">
    <source>
        <dbReference type="Proteomes" id="UP000011932"/>
    </source>
</evidence>
<feature type="domain" description="Response regulatory" evidence="2">
    <location>
        <begin position="2"/>
        <end position="113"/>
    </location>
</feature>
<protein>
    <recommendedName>
        <fullName evidence="2">Response regulatory domain-containing protein</fullName>
    </recommendedName>
</protein>
<dbReference type="InterPro" id="IPR011006">
    <property type="entry name" value="CheY-like_superfamily"/>
</dbReference>
<dbReference type="InterPro" id="IPR043128">
    <property type="entry name" value="Rev_trsase/Diguanyl_cyclase"/>
</dbReference>
<dbReference type="EMBL" id="CP003538">
    <property type="protein sequence ID" value="AGH96996.1"/>
    <property type="molecule type" value="Genomic_DNA"/>
</dbReference>
<reference evidence="3 4" key="1">
    <citation type="journal article" date="2013" name="ISME J.">
        <title>By their genes ye shall know them: genomic signatures of predatory bacteria.</title>
        <authorList>
            <person name="Pasternak Z."/>
            <person name="Pietrokovski S."/>
            <person name="Rotem O."/>
            <person name="Gophna U."/>
            <person name="Lurie-Weinberger M.N."/>
            <person name="Jurkevitch E."/>
        </authorList>
    </citation>
    <scope>NUCLEOTIDE SEQUENCE [LARGE SCALE GENOMIC DNA]</scope>
    <source>
        <strain evidence="3">EPB</strain>
    </source>
</reference>
<dbReference type="PROSITE" id="PS50110">
    <property type="entry name" value="RESPONSE_REGULATORY"/>
    <property type="match status" value="1"/>
</dbReference>
<dbReference type="STRING" id="349215.A11S_159"/>
<dbReference type="Gene3D" id="3.30.70.270">
    <property type="match status" value="1"/>
</dbReference>
<dbReference type="InterPro" id="IPR001789">
    <property type="entry name" value="Sig_transdc_resp-reg_receiver"/>
</dbReference>
<dbReference type="InterPro" id="IPR029787">
    <property type="entry name" value="Nucleotide_cyclase"/>
</dbReference>
<proteinExistence type="predicted"/>
<dbReference type="Gene3D" id="3.40.50.2300">
    <property type="match status" value="1"/>
</dbReference>
<dbReference type="OrthoDB" id="8889410at2"/>
<dbReference type="AlphaFoldDB" id="M4VG44"/>
<keyword evidence="1" id="KW-0597">Phosphoprotein</keyword>